<protein>
    <recommendedName>
        <fullName evidence="4">Secreted protein</fullName>
    </recommendedName>
</protein>
<evidence type="ECO:0000313" key="2">
    <source>
        <dbReference type="EMBL" id="EYE96813.1"/>
    </source>
</evidence>
<evidence type="ECO:0000256" key="1">
    <source>
        <dbReference type="SAM" id="SignalP"/>
    </source>
</evidence>
<dbReference type="HOGENOM" id="CLU_1686179_0_0_1"/>
<gene>
    <name evidence="2" type="ORF">EURHEDRAFT_339707</name>
</gene>
<dbReference type="RefSeq" id="XP_040640501.1">
    <property type="nucleotide sequence ID" value="XM_040778400.1"/>
</dbReference>
<feature type="chain" id="PRO_5001495698" description="Secreted protein" evidence="1">
    <location>
        <begin position="19"/>
        <end position="156"/>
    </location>
</feature>
<keyword evidence="1" id="KW-0732">Signal</keyword>
<sequence length="156" mass="17468">MNLAAWVASLGMFRIVLRFPPPSSPLCGFPRNCSRRSLKMGHARSTCCTVWAAFPQRQFMSETLMHLQNLFGQGWCQLIHCLSMWVCLPVMFPQRIYCFPNSGFYCCSEKPLLNWSGGCCCSYGFSHPASMSMGLSPSCCFFCCLVSPFVPLNTTA</sequence>
<evidence type="ECO:0008006" key="4">
    <source>
        <dbReference type="Google" id="ProtNLM"/>
    </source>
</evidence>
<accession>A0A017SIM7</accession>
<evidence type="ECO:0000313" key="3">
    <source>
        <dbReference type="Proteomes" id="UP000019804"/>
    </source>
</evidence>
<reference evidence="3" key="1">
    <citation type="journal article" date="2014" name="Nat. Commun.">
        <title>Genomic adaptations of the halophilic Dead Sea filamentous fungus Eurotium rubrum.</title>
        <authorList>
            <person name="Kis-Papo T."/>
            <person name="Weig A.R."/>
            <person name="Riley R."/>
            <person name="Persoh D."/>
            <person name="Salamov A."/>
            <person name="Sun H."/>
            <person name="Lipzen A."/>
            <person name="Wasser S.P."/>
            <person name="Rambold G."/>
            <person name="Grigoriev I.V."/>
            <person name="Nevo E."/>
        </authorList>
    </citation>
    <scope>NUCLEOTIDE SEQUENCE [LARGE SCALE GENOMIC DNA]</scope>
    <source>
        <strain evidence="3">CBS 135680</strain>
    </source>
</reference>
<keyword evidence="3" id="KW-1185">Reference proteome</keyword>
<feature type="signal peptide" evidence="1">
    <location>
        <begin position="1"/>
        <end position="18"/>
    </location>
</feature>
<dbReference type="GeneID" id="63693524"/>
<name>A0A017SIM7_ASPRC</name>
<dbReference type="AlphaFoldDB" id="A0A017SIM7"/>
<dbReference type="Proteomes" id="UP000019804">
    <property type="component" value="Unassembled WGS sequence"/>
</dbReference>
<dbReference type="EMBL" id="KK088417">
    <property type="protein sequence ID" value="EYE96813.1"/>
    <property type="molecule type" value="Genomic_DNA"/>
</dbReference>
<proteinExistence type="predicted"/>
<organism evidence="2 3">
    <name type="scientific">Aspergillus ruber (strain CBS 135680)</name>
    <dbReference type="NCBI Taxonomy" id="1388766"/>
    <lineage>
        <taxon>Eukaryota</taxon>
        <taxon>Fungi</taxon>
        <taxon>Dikarya</taxon>
        <taxon>Ascomycota</taxon>
        <taxon>Pezizomycotina</taxon>
        <taxon>Eurotiomycetes</taxon>
        <taxon>Eurotiomycetidae</taxon>
        <taxon>Eurotiales</taxon>
        <taxon>Aspergillaceae</taxon>
        <taxon>Aspergillus</taxon>
        <taxon>Aspergillus subgen. Aspergillus</taxon>
    </lineage>
</organism>